<comment type="caution">
    <text evidence="2">The sequence shown here is derived from an EMBL/GenBank/DDBJ whole genome shotgun (WGS) entry which is preliminary data.</text>
</comment>
<feature type="transmembrane region" description="Helical" evidence="1">
    <location>
        <begin position="304"/>
        <end position="321"/>
    </location>
</feature>
<evidence type="ECO:0000313" key="2">
    <source>
        <dbReference type="EMBL" id="OEJ72673.1"/>
    </source>
</evidence>
<proteinExistence type="predicted"/>
<keyword evidence="1" id="KW-0812">Transmembrane</keyword>
<evidence type="ECO:0000256" key="1">
    <source>
        <dbReference type="SAM" id="Phobius"/>
    </source>
</evidence>
<accession>A0A1E5QEC7</accession>
<dbReference type="STRING" id="1781255.BH720_23780"/>
<reference evidence="2" key="1">
    <citation type="submission" date="2016-09" db="EMBL/GenBank/DDBJ databases">
        <title>Draft genome of thermotolerant cyanobacterium Desertifilum sp. strain IPPAS B-1220.</title>
        <authorList>
            <person name="Sinetova M.A."/>
            <person name="Bolakhan K."/>
            <person name="Zayadan B.K."/>
            <person name="Mironov K.S."/>
            <person name="Ustinova V."/>
            <person name="Kupriyanova E.V."/>
            <person name="Sidorov R.A."/>
            <person name="Skrypnik A.N."/>
            <person name="Gogoleva N.E."/>
            <person name="Gogolev Y.V."/>
            <person name="Los D.A."/>
        </authorList>
    </citation>
    <scope>NUCLEOTIDE SEQUENCE [LARGE SCALE GENOMIC DNA]</scope>
    <source>
        <strain evidence="2">IPPAS B-1220</strain>
    </source>
</reference>
<feature type="transmembrane region" description="Helical" evidence="1">
    <location>
        <begin position="445"/>
        <end position="466"/>
    </location>
</feature>
<evidence type="ECO:0008006" key="3">
    <source>
        <dbReference type="Google" id="ProtNLM"/>
    </source>
</evidence>
<feature type="transmembrane region" description="Helical" evidence="1">
    <location>
        <begin position="92"/>
        <end position="108"/>
    </location>
</feature>
<feature type="transmembrane region" description="Helical" evidence="1">
    <location>
        <begin position="120"/>
        <end position="140"/>
    </location>
</feature>
<feature type="transmembrane region" description="Helical" evidence="1">
    <location>
        <begin position="256"/>
        <end position="273"/>
    </location>
</feature>
<feature type="transmembrane region" description="Helical" evidence="1">
    <location>
        <begin position="280"/>
        <end position="298"/>
    </location>
</feature>
<feature type="transmembrane region" description="Helical" evidence="1">
    <location>
        <begin position="328"/>
        <end position="344"/>
    </location>
</feature>
<name>A0A1E5QEC7_9CYAN</name>
<feature type="transmembrane region" description="Helical" evidence="1">
    <location>
        <begin position="413"/>
        <end position="433"/>
    </location>
</feature>
<feature type="transmembrane region" description="Helical" evidence="1">
    <location>
        <begin position="152"/>
        <end position="175"/>
    </location>
</feature>
<keyword evidence="1" id="KW-1133">Transmembrane helix</keyword>
<keyword evidence="1" id="KW-0472">Membrane</keyword>
<dbReference type="AlphaFoldDB" id="A0A1E5QEC7"/>
<dbReference type="EMBL" id="MJGC01000120">
    <property type="protein sequence ID" value="OEJ72673.1"/>
    <property type="molecule type" value="Genomic_DNA"/>
</dbReference>
<protein>
    <recommendedName>
        <fullName evidence="3">Bacterial cell division membrane protein</fullName>
    </recommendedName>
</protein>
<feature type="transmembrane region" description="Helical" evidence="1">
    <location>
        <begin position="187"/>
        <end position="210"/>
    </location>
</feature>
<gene>
    <name evidence="2" type="ORF">BH720_23780</name>
</gene>
<organism evidence="2">
    <name type="scientific">Desertifilum tharense IPPAS B-1220</name>
    <dbReference type="NCBI Taxonomy" id="1781255"/>
    <lineage>
        <taxon>Bacteria</taxon>
        <taxon>Bacillati</taxon>
        <taxon>Cyanobacteriota</taxon>
        <taxon>Cyanophyceae</taxon>
        <taxon>Desertifilales</taxon>
        <taxon>Desertifilaceae</taxon>
        <taxon>Desertifilum</taxon>
    </lineage>
</organism>
<feature type="transmembrane region" description="Helical" evidence="1">
    <location>
        <begin position="17"/>
        <end position="33"/>
    </location>
</feature>
<sequence>MAKVELKAIALSLRQRELILGVILALVAGATGYLLGRPLLGIISAIGIFTMAIGYQYPQLSLWLFLLYMPFAGTVTYNLGQGHGLFHLVKDIFYFPALIGLIHITKNTRSFRAIASPLKWPLLFLGAICLLCFLFTNLPAQIVLQRRAYPLLMGLVGFKTLFGYIPLIFCAYYLIRDRRSLLFFTRSHTVVILACCSLAFIQYLMLIHGICPGSQNLTGEHAVRASLGARCFVGGSLLFNPELSLIRLPGTFVAPWQWGWFLISGSFLAFAAGASDPKRLWRCLSLIAIALLVVMTVISGQRTALGFVPIILVFLQIFTTTHKKLQPFELGLAVFLVILLLSNLDKVQQQLDSFINRWNASPPPAFMMEQFIWVINNLNSWLGNGIGTATNSSRFFGYPRLIETYYAKVLYEIGPFGVLGVLALVTTLSYITFKAYRSLQDPNLRALGLCLWLFVLFISYFPYYYPLDVDPVAVYYWFFAGVLLKLPHLERGKKGVGSWELGVGEEPNDRKQSKRWNQEVQDLLSFRAE</sequence>
<feature type="non-terminal residue" evidence="2">
    <location>
        <position position="529"/>
    </location>
</feature>